<gene>
    <name evidence="17" type="ORF">RND81_14G119100</name>
</gene>
<evidence type="ECO:0000313" key="18">
    <source>
        <dbReference type="Proteomes" id="UP001443914"/>
    </source>
</evidence>
<evidence type="ECO:0000256" key="6">
    <source>
        <dbReference type="ARBA" id="ARBA00012251"/>
    </source>
</evidence>
<reference evidence="17" key="1">
    <citation type="submission" date="2024-03" db="EMBL/GenBank/DDBJ databases">
        <title>WGS assembly of Saponaria officinalis var. Norfolk2.</title>
        <authorList>
            <person name="Jenkins J."/>
            <person name="Shu S."/>
            <person name="Grimwood J."/>
            <person name="Barry K."/>
            <person name="Goodstein D."/>
            <person name="Schmutz J."/>
            <person name="Leebens-Mack J."/>
            <person name="Osbourn A."/>
        </authorList>
    </citation>
    <scope>NUCLEOTIDE SEQUENCE [LARGE SCALE GENOMIC DNA]</scope>
    <source>
        <strain evidence="17">JIC</strain>
    </source>
</reference>
<evidence type="ECO:0000256" key="13">
    <source>
        <dbReference type="PROSITE-ProRule" id="PRU00175"/>
    </source>
</evidence>
<organism evidence="17 18">
    <name type="scientific">Saponaria officinalis</name>
    <name type="common">Common soapwort</name>
    <name type="synonym">Lychnis saponaria</name>
    <dbReference type="NCBI Taxonomy" id="3572"/>
    <lineage>
        <taxon>Eukaryota</taxon>
        <taxon>Viridiplantae</taxon>
        <taxon>Streptophyta</taxon>
        <taxon>Embryophyta</taxon>
        <taxon>Tracheophyta</taxon>
        <taxon>Spermatophyta</taxon>
        <taxon>Magnoliopsida</taxon>
        <taxon>eudicotyledons</taxon>
        <taxon>Gunneridae</taxon>
        <taxon>Pentapetalae</taxon>
        <taxon>Caryophyllales</taxon>
        <taxon>Caryophyllaceae</taxon>
        <taxon>Caryophylleae</taxon>
        <taxon>Saponaria</taxon>
    </lineage>
</organism>
<proteinExistence type="inferred from homology"/>
<dbReference type="PANTHER" id="PTHR11685">
    <property type="entry name" value="RBR FAMILY RING FINGER AND IBR DOMAIN-CONTAINING"/>
    <property type="match status" value="1"/>
</dbReference>
<dbReference type="CDD" id="cd20346">
    <property type="entry name" value="BRcat_RBR_ANKIB1"/>
    <property type="match status" value="1"/>
</dbReference>
<comment type="caution">
    <text evidence="17">The sequence shown here is derived from an EMBL/GenBank/DDBJ whole genome shotgun (WGS) entry which is preliminary data.</text>
</comment>
<dbReference type="SMART" id="SM00647">
    <property type="entry name" value="IBR"/>
    <property type="match status" value="1"/>
</dbReference>
<evidence type="ECO:0000259" key="15">
    <source>
        <dbReference type="PROSITE" id="PS50089"/>
    </source>
</evidence>
<protein>
    <recommendedName>
        <fullName evidence="6">RBR-type E3 ubiquitin transferase</fullName>
        <ecNumber evidence="6">2.3.2.31</ecNumber>
    </recommendedName>
</protein>
<dbReference type="EMBL" id="JBDFQZ010000014">
    <property type="protein sequence ID" value="KAK9665547.1"/>
    <property type="molecule type" value="Genomic_DNA"/>
</dbReference>
<sequence>MGKSGKFLQKLSRHFTQEKFNPSFAYFHLSQPIYDDLHENAVFDDDWELIELLDQDFAGEGEGDGDGDVIELFDPLDPEDSIFPKLSAKYRILSKDDLHRLLEDKVARVCTVHSLSRSEAVILLNHFKWWVSRVHEEWLTCQEEVRKVVGLFEKPVEETCNTNEAQIACSLCCENREADSMVAISCGHQRCLSCWTEYISEAINDGPQCLTLRCPEGSCEAAVGIELIELVSNEDDKKKFHDYLLQSFITRRRKAKWCPAQDCEYVVFAYIGEDANNDVTCKCLHSFCWNCSKEAHAPVDCVRVGEWLSEMDAQLKNWYAGSDAFSEGAPDNEDTKPSDDDNDCKRELAESSPERLERYYSGWLISEGSRINAVTELKVLKEIRLEILCSYLNLESTELDFLVEAQMQVIECWRRLKWMHVCGYYVAEDEQKSKLFELTLEQAKKLVRMMEKHVDEFVSTVLACDTVSTQYIARRINIIELNRVTGEYYGRLVEEMKSDLSAVVSVTTTITSSSIDTDEDSSNSSSSSPPEKAPEKEPEGLSSVFNYKHKRE</sequence>
<comment type="cofactor">
    <cofactor evidence="2">
        <name>Zn(2+)</name>
        <dbReference type="ChEBI" id="CHEBI:29105"/>
    </cofactor>
</comment>
<comment type="similarity">
    <text evidence="5">Belongs to the RBR family. Ariadne subfamily.</text>
</comment>
<evidence type="ECO:0000256" key="8">
    <source>
        <dbReference type="ARBA" id="ARBA00022723"/>
    </source>
</evidence>
<dbReference type="Proteomes" id="UP001443914">
    <property type="component" value="Unassembled WGS sequence"/>
</dbReference>
<comment type="pathway">
    <text evidence="4">Protein modification; protein ubiquitination.</text>
</comment>
<comment type="catalytic activity">
    <reaction evidence="1">
        <text>[E2 ubiquitin-conjugating enzyme]-S-ubiquitinyl-L-cysteine + [acceptor protein]-L-lysine = [E2 ubiquitin-conjugating enzyme]-L-cysteine + [acceptor protein]-N(6)-ubiquitinyl-L-lysine.</text>
        <dbReference type="EC" id="2.3.2.31"/>
    </reaction>
</comment>
<keyword evidence="9" id="KW-0677">Repeat</keyword>
<evidence type="ECO:0000256" key="5">
    <source>
        <dbReference type="ARBA" id="ARBA00005884"/>
    </source>
</evidence>
<evidence type="ECO:0000259" key="16">
    <source>
        <dbReference type="PROSITE" id="PS51873"/>
    </source>
</evidence>
<keyword evidence="12" id="KW-0862">Zinc</keyword>
<keyword evidence="10 13" id="KW-0863">Zinc-finger</keyword>
<keyword evidence="11" id="KW-0833">Ubl conjugation pathway</keyword>
<dbReference type="EC" id="2.3.2.31" evidence="6"/>
<dbReference type="InterPro" id="IPR002867">
    <property type="entry name" value="IBR_dom"/>
</dbReference>
<keyword evidence="8" id="KW-0479">Metal-binding</keyword>
<dbReference type="Pfam" id="PF01485">
    <property type="entry name" value="IBR"/>
    <property type="match status" value="1"/>
</dbReference>
<dbReference type="PROSITE" id="PS50089">
    <property type="entry name" value="ZF_RING_2"/>
    <property type="match status" value="1"/>
</dbReference>
<evidence type="ECO:0000256" key="7">
    <source>
        <dbReference type="ARBA" id="ARBA00022679"/>
    </source>
</evidence>
<feature type="compositionally biased region" description="Basic and acidic residues" evidence="14">
    <location>
        <begin position="333"/>
        <end position="347"/>
    </location>
</feature>
<evidence type="ECO:0000256" key="4">
    <source>
        <dbReference type="ARBA" id="ARBA00004906"/>
    </source>
</evidence>
<keyword evidence="7" id="KW-0808">Transferase</keyword>
<dbReference type="GO" id="GO:0008270">
    <property type="term" value="F:zinc ion binding"/>
    <property type="evidence" value="ECO:0007669"/>
    <property type="project" value="UniProtKB-KW"/>
</dbReference>
<feature type="region of interest" description="Disordered" evidence="14">
    <location>
        <begin position="326"/>
        <end position="347"/>
    </location>
</feature>
<evidence type="ECO:0000256" key="14">
    <source>
        <dbReference type="SAM" id="MobiDB-lite"/>
    </source>
</evidence>
<evidence type="ECO:0000256" key="10">
    <source>
        <dbReference type="ARBA" id="ARBA00022771"/>
    </source>
</evidence>
<evidence type="ECO:0000256" key="3">
    <source>
        <dbReference type="ARBA" id="ARBA00003976"/>
    </source>
</evidence>
<dbReference type="FunFam" id="3.30.40.10:FF:000019">
    <property type="entry name" value="RBR-type E3 ubiquitin transferase"/>
    <property type="match status" value="1"/>
</dbReference>
<evidence type="ECO:0000313" key="17">
    <source>
        <dbReference type="EMBL" id="KAK9665547.1"/>
    </source>
</evidence>
<keyword evidence="18" id="KW-1185">Reference proteome</keyword>
<dbReference type="Gene3D" id="1.20.120.1750">
    <property type="match status" value="1"/>
</dbReference>
<evidence type="ECO:0000256" key="2">
    <source>
        <dbReference type="ARBA" id="ARBA00001947"/>
    </source>
</evidence>
<dbReference type="InterPro" id="IPR044066">
    <property type="entry name" value="TRIAD_supradom"/>
</dbReference>
<dbReference type="SUPFAM" id="SSF57850">
    <property type="entry name" value="RING/U-box"/>
    <property type="match status" value="2"/>
</dbReference>
<feature type="domain" description="RING-type" evidence="15">
    <location>
        <begin position="169"/>
        <end position="215"/>
    </location>
</feature>
<evidence type="ECO:0000256" key="11">
    <source>
        <dbReference type="ARBA" id="ARBA00022786"/>
    </source>
</evidence>
<dbReference type="GO" id="GO:0016567">
    <property type="term" value="P:protein ubiquitination"/>
    <property type="evidence" value="ECO:0007669"/>
    <property type="project" value="InterPro"/>
</dbReference>
<dbReference type="AlphaFoldDB" id="A0AAW1GNR6"/>
<evidence type="ECO:0000256" key="1">
    <source>
        <dbReference type="ARBA" id="ARBA00001798"/>
    </source>
</evidence>
<comment type="function">
    <text evidence="3">Might act as an E3 ubiquitin-protein ligase, or as part of E3 complex, which accepts ubiquitin from specific E2 ubiquitin-conjugating enzymes and then transfers it to substrates.</text>
</comment>
<dbReference type="InterPro" id="IPR031127">
    <property type="entry name" value="E3_UB_ligase_RBR"/>
</dbReference>
<name>A0AAW1GNR6_SAPOF</name>
<feature type="domain" description="RING-type" evidence="16">
    <location>
        <begin position="165"/>
        <end position="337"/>
    </location>
</feature>
<dbReference type="PROSITE" id="PS51873">
    <property type="entry name" value="TRIAD"/>
    <property type="match status" value="1"/>
</dbReference>
<feature type="region of interest" description="Disordered" evidence="14">
    <location>
        <begin position="511"/>
        <end position="552"/>
    </location>
</feature>
<dbReference type="GO" id="GO:0061630">
    <property type="term" value="F:ubiquitin protein ligase activity"/>
    <property type="evidence" value="ECO:0007669"/>
    <property type="project" value="UniProtKB-EC"/>
</dbReference>
<accession>A0AAW1GNR6</accession>
<dbReference type="InterPro" id="IPR001841">
    <property type="entry name" value="Znf_RING"/>
</dbReference>
<evidence type="ECO:0000256" key="12">
    <source>
        <dbReference type="ARBA" id="ARBA00022833"/>
    </source>
</evidence>
<evidence type="ECO:0000256" key="9">
    <source>
        <dbReference type="ARBA" id="ARBA00022737"/>
    </source>
</evidence>